<gene>
    <name evidence="2" type="ORF">AAJCM20276_16760</name>
</gene>
<organism evidence="2 3">
    <name type="scientific">Acetobacter aceti</name>
    <dbReference type="NCBI Taxonomy" id="435"/>
    <lineage>
        <taxon>Bacteria</taxon>
        <taxon>Pseudomonadati</taxon>
        <taxon>Pseudomonadota</taxon>
        <taxon>Alphaproteobacteria</taxon>
        <taxon>Acetobacterales</taxon>
        <taxon>Acetobacteraceae</taxon>
        <taxon>Acetobacter</taxon>
        <taxon>Acetobacter subgen. Acetobacter</taxon>
    </lineage>
</organism>
<dbReference type="Proteomes" id="UP000515220">
    <property type="component" value="Chromosome"/>
</dbReference>
<feature type="compositionally biased region" description="Basic residues" evidence="1">
    <location>
        <begin position="357"/>
        <end position="366"/>
    </location>
</feature>
<reference evidence="2 3" key="1">
    <citation type="submission" date="2020-07" db="EMBL/GenBank/DDBJ databases">
        <title>Complete Genome Sequence of an acetic acid bacterium, Acetobacter aceti JCM20276.</title>
        <authorList>
            <person name="Hirose Y."/>
            <person name="Mihara H."/>
        </authorList>
    </citation>
    <scope>NUCLEOTIDE SEQUENCE [LARGE SCALE GENOMIC DNA]</scope>
    <source>
        <strain evidence="2 3">JCM20276</strain>
    </source>
</reference>
<dbReference type="EMBL" id="AP023326">
    <property type="protein sequence ID" value="BCI67052.1"/>
    <property type="molecule type" value="Genomic_DNA"/>
</dbReference>
<dbReference type="AlphaFoldDB" id="A0A6S6PQS9"/>
<feature type="region of interest" description="Disordered" evidence="1">
    <location>
        <begin position="347"/>
        <end position="381"/>
    </location>
</feature>
<evidence type="ECO:0000256" key="1">
    <source>
        <dbReference type="SAM" id="MobiDB-lite"/>
    </source>
</evidence>
<name>A0A6S6PQS9_ACEAC</name>
<accession>A0A6S6PQS9</accession>
<evidence type="ECO:0008006" key="4">
    <source>
        <dbReference type="Google" id="ProtNLM"/>
    </source>
</evidence>
<proteinExistence type="predicted"/>
<evidence type="ECO:0000313" key="2">
    <source>
        <dbReference type="EMBL" id="BCI67052.1"/>
    </source>
</evidence>
<protein>
    <recommendedName>
        <fullName evidence="4">Glycosyl transferase family 2</fullName>
    </recommendedName>
</protein>
<evidence type="ECO:0000313" key="3">
    <source>
        <dbReference type="Proteomes" id="UP000515220"/>
    </source>
</evidence>
<dbReference type="Pfam" id="PF13704">
    <property type="entry name" value="Glyco_tranf_2_4"/>
    <property type="match status" value="1"/>
</dbReference>
<sequence length="381" mass="43571">MARVRCLMMQRDETLLLEAWFRYYGYLFGFENLCVFDNNSTDPTVIETLKTYERAGADIHWGHNRPEDFLGRNEHFKNVIRHWDSGGHYDFVLPVDCDEFLSVFTEDGLSCSRKSIHSAFDALIGDKLTFEIRSMLFNVPTRSGYFRPEQHVRTFLAACTLDNMDFGLQGCSSRISPDRRITDFTFIHMHNKPFDSLLQHTRYKLEKAVPLDNPKILAGDHGPEARLIRYLGMKEEDYLQQFDNGVFLRFQGLADLLPALGITDRYLTEGPSQKSDTTDGIDFIDVSKGKVTKTISFNPAAYLRLNADVRAARITPLRHYISHGREEGRLFTEAVSEDTLLKTTLPNNADIPILTPKKPKPTKKTSPKGQARQPRRKPATS</sequence>